<protein>
    <submittedName>
        <fullName evidence="3">Putative cadicidin biosynthesis thioesterase</fullName>
    </submittedName>
</protein>
<comment type="similarity">
    <text evidence="1">Belongs to the thioesterase family.</text>
</comment>
<dbReference type="InterPro" id="IPR029058">
    <property type="entry name" value="AB_hydrolase_fold"/>
</dbReference>
<proteinExistence type="inferred from homology"/>
<dbReference type="GO" id="GO:0008610">
    <property type="term" value="P:lipid biosynthetic process"/>
    <property type="evidence" value="ECO:0007669"/>
    <property type="project" value="TreeGrafter"/>
</dbReference>
<name>S3ZV17_9ACTN</name>
<dbReference type="InterPro" id="IPR001031">
    <property type="entry name" value="Thioesterase"/>
</dbReference>
<gene>
    <name evidence="3" type="ORF">STRAU_0338</name>
</gene>
<dbReference type="PANTHER" id="PTHR11487:SF0">
    <property type="entry name" value="S-ACYL FATTY ACID SYNTHASE THIOESTERASE, MEDIUM CHAIN"/>
    <property type="match status" value="1"/>
</dbReference>
<dbReference type="EMBL" id="AOPZ01000014">
    <property type="protein sequence ID" value="EPH46599.1"/>
    <property type="molecule type" value="Genomic_DNA"/>
</dbReference>
<feature type="domain" description="Thioesterase" evidence="2">
    <location>
        <begin position="19"/>
        <end position="242"/>
    </location>
</feature>
<evidence type="ECO:0000259" key="2">
    <source>
        <dbReference type="Pfam" id="PF00975"/>
    </source>
</evidence>
<sequence>MGLVVVSAPTSEKDRDTPALLCVPFAGAGPSFFHPWRELAGERWRVVPVELPGRERRIMEAPYRNVVEAAKNSIDDIVADLGPAPRTVLFGHSLGAVLAYELAHLLSTRGVHVERLVVSGSPGPWTQRERRATGLADEEFLARVEEFAGFRHEALDHPEMRELILPMLQADCEMHENYVPSTDEVLSVPICSLRGSTDGLVTAEEAQQWRDATTGEFNYAEFPGGHMYLVDLGREVLDVIEAESARPR</sequence>
<dbReference type="Pfam" id="PF00975">
    <property type="entry name" value="Thioesterase"/>
    <property type="match status" value="1"/>
</dbReference>
<dbReference type="PATRIC" id="fig|1286094.4.peg.328"/>
<dbReference type="InterPro" id="IPR012223">
    <property type="entry name" value="TEII"/>
</dbReference>
<dbReference type="SUPFAM" id="SSF53474">
    <property type="entry name" value="alpha/beta-Hydrolases"/>
    <property type="match status" value="1"/>
</dbReference>
<dbReference type="AlphaFoldDB" id="S3ZV17"/>
<organism evidence="3 4">
    <name type="scientific">Streptomyces aurantiacus JA 4570</name>
    <dbReference type="NCBI Taxonomy" id="1286094"/>
    <lineage>
        <taxon>Bacteria</taxon>
        <taxon>Bacillati</taxon>
        <taxon>Actinomycetota</taxon>
        <taxon>Actinomycetes</taxon>
        <taxon>Kitasatosporales</taxon>
        <taxon>Streptomycetaceae</taxon>
        <taxon>Streptomyces</taxon>
        <taxon>Streptomyces aurantiacus group</taxon>
    </lineage>
</organism>
<dbReference type="PANTHER" id="PTHR11487">
    <property type="entry name" value="THIOESTERASE"/>
    <property type="match status" value="1"/>
</dbReference>
<evidence type="ECO:0000313" key="3">
    <source>
        <dbReference type="EMBL" id="EPH46599.1"/>
    </source>
</evidence>
<comment type="caution">
    <text evidence="3">The sequence shown here is derived from an EMBL/GenBank/DDBJ whole genome shotgun (WGS) entry which is preliminary data.</text>
</comment>
<keyword evidence="4" id="KW-1185">Reference proteome</keyword>
<evidence type="ECO:0000313" key="4">
    <source>
        <dbReference type="Proteomes" id="UP000014629"/>
    </source>
</evidence>
<reference evidence="3 4" key="1">
    <citation type="submission" date="2013-02" db="EMBL/GenBank/DDBJ databases">
        <title>Draft Genome Sequence of Streptomyces aurantiacus, Which Produces Setomimycin.</title>
        <authorList>
            <person name="Gruening B.A."/>
            <person name="Praeg A."/>
            <person name="Erxleben A."/>
            <person name="Guenther S."/>
            <person name="Mueller M."/>
        </authorList>
    </citation>
    <scope>NUCLEOTIDE SEQUENCE [LARGE SCALE GENOMIC DNA]</scope>
    <source>
        <strain evidence="3 4">JA 4570</strain>
    </source>
</reference>
<evidence type="ECO:0000256" key="1">
    <source>
        <dbReference type="ARBA" id="ARBA00007169"/>
    </source>
</evidence>
<accession>S3ZV17</accession>
<dbReference type="Proteomes" id="UP000014629">
    <property type="component" value="Unassembled WGS sequence"/>
</dbReference>
<dbReference type="Gene3D" id="3.40.50.1820">
    <property type="entry name" value="alpha/beta hydrolase"/>
    <property type="match status" value="1"/>
</dbReference>